<feature type="non-terminal residue" evidence="1">
    <location>
        <position position="1"/>
    </location>
</feature>
<evidence type="ECO:0000313" key="1">
    <source>
        <dbReference type="EMBL" id="RDX68348.1"/>
    </source>
</evidence>
<feature type="non-terminal residue" evidence="1">
    <location>
        <position position="122"/>
    </location>
</feature>
<accession>A0A371EQL3</accession>
<dbReference type="EMBL" id="QJKJ01012586">
    <property type="protein sequence ID" value="RDX68348.1"/>
    <property type="molecule type" value="Genomic_DNA"/>
</dbReference>
<gene>
    <name evidence="1" type="ORF">CR513_52680</name>
</gene>
<protein>
    <submittedName>
        <fullName evidence="1">Uncharacterized protein</fullName>
    </submittedName>
</protein>
<reference evidence="1" key="1">
    <citation type="submission" date="2018-05" db="EMBL/GenBank/DDBJ databases">
        <title>Draft genome of Mucuna pruriens seed.</title>
        <authorList>
            <person name="Nnadi N.E."/>
            <person name="Vos R."/>
            <person name="Hasami M.H."/>
            <person name="Devisetty U.K."/>
            <person name="Aguiy J.C."/>
        </authorList>
    </citation>
    <scope>NUCLEOTIDE SEQUENCE [LARGE SCALE GENOMIC DNA]</scope>
    <source>
        <strain evidence="1">JCA_2017</strain>
    </source>
</reference>
<sequence length="122" mass="13519">QQCTVDFFFVSAPFLNQCPPICPLSSLQKQAVGAQVEAKNYEKIPNIFISLVPSKPILTPSKAPIPLSCSCYPTMESTFWLHFSFSNPRYPLIILTVGLFANSGLSKALDLIKANVKYGYRT</sequence>
<name>A0A371EQL3_MUCPR</name>
<dbReference type="AlphaFoldDB" id="A0A371EQL3"/>
<proteinExistence type="predicted"/>
<keyword evidence="2" id="KW-1185">Reference proteome</keyword>
<dbReference type="Proteomes" id="UP000257109">
    <property type="component" value="Unassembled WGS sequence"/>
</dbReference>
<comment type="caution">
    <text evidence="1">The sequence shown here is derived from an EMBL/GenBank/DDBJ whole genome shotgun (WGS) entry which is preliminary data.</text>
</comment>
<evidence type="ECO:0000313" key="2">
    <source>
        <dbReference type="Proteomes" id="UP000257109"/>
    </source>
</evidence>
<organism evidence="1 2">
    <name type="scientific">Mucuna pruriens</name>
    <name type="common">Velvet bean</name>
    <name type="synonym">Dolichos pruriens</name>
    <dbReference type="NCBI Taxonomy" id="157652"/>
    <lineage>
        <taxon>Eukaryota</taxon>
        <taxon>Viridiplantae</taxon>
        <taxon>Streptophyta</taxon>
        <taxon>Embryophyta</taxon>
        <taxon>Tracheophyta</taxon>
        <taxon>Spermatophyta</taxon>
        <taxon>Magnoliopsida</taxon>
        <taxon>eudicotyledons</taxon>
        <taxon>Gunneridae</taxon>
        <taxon>Pentapetalae</taxon>
        <taxon>rosids</taxon>
        <taxon>fabids</taxon>
        <taxon>Fabales</taxon>
        <taxon>Fabaceae</taxon>
        <taxon>Papilionoideae</taxon>
        <taxon>50 kb inversion clade</taxon>
        <taxon>NPAAA clade</taxon>
        <taxon>indigoferoid/millettioid clade</taxon>
        <taxon>Phaseoleae</taxon>
        <taxon>Mucuna</taxon>
    </lineage>
</organism>